<proteinExistence type="predicted"/>
<dbReference type="Pfam" id="PF03478">
    <property type="entry name" value="Beta-prop_KIB1-4"/>
    <property type="match status" value="1"/>
</dbReference>
<evidence type="ECO:0000313" key="3">
    <source>
        <dbReference type="Proteomes" id="UP000095767"/>
    </source>
</evidence>
<dbReference type="Proteomes" id="UP000095767">
    <property type="component" value="Unassembled WGS sequence"/>
</dbReference>
<evidence type="ECO:0000313" key="2">
    <source>
        <dbReference type="EMBL" id="OEL15868.1"/>
    </source>
</evidence>
<keyword evidence="3" id="KW-1185">Reference proteome</keyword>
<sequence>MAVEYTASAPAWSDILPEILGRIAACCPKPADRASFRAVCSSWHAAARHHCPRTPLLPWAVLPDGSFLTPSDSAHDLPSAVVFPDASFLTLSDGGCDLPSAILLGGEFVKPARGPRHLTLPENTTCVGSTGGWLALCRRESSFLLHNTFSDTTVPLPDVDAVGAKAPPRLFDALKVLMRSTAEDVIAVLTRSRSYPFVLSLPQLLV</sequence>
<dbReference type="PANTHER" id="PTHR33110:SF76">
    <property type="entry name" value="DUF295 DOMAIN-CONTAINING PROTEIN"/>
    <property type="match status" value="1"/>
</dbReference>
<dbReference type="AlphaFoldDB" id="A0A1E5USR3"/>
<reference evidence="2 3" key="1">
    <citation type="submission" date="2016-09" db="EMBL/GenBank/DDBJ databases">
        <title>The draft genome of Dichanthelium oligosanthes: A C3 panicoid grass species.</title>
        <authorList>
            <person name="Studer A.J."/>
            <person name="Schnable J.C."/>
            <person name="Brutnell T.P."/>
        </authorList>
    </citation>
    <scope>NUCLEOTIDE SEQUENCE [LARGE SCALE GENOMIC DNA]</scope>
    <source>
        <strain evidence="3">cv. Kellogg 1175</strain>
        <tissue evidence="2">Leaf</tissue>
    </source>
</reference>
<feature type="domain" description="KIB1-4 beta-propeller" evidence="1">
    <location>
        <begin position="117"/>
        <end position="193"/>
    </location>
</feature>
<dbReference type="OrthoDB" id="687465at2759"/>
<name>A0A1E5USR3_9POAL</name>
<organism evidence="2 3">
    <name type="scientific">Dichanthelium oligosanthes</name>
    <dbReference type="NCBI Taxonomy" id="888268"/>
    <lineage>
        <taxon>Eukaryota</taxon>
        <taxon>Viridiplantae</taxon>
        <taxon>Streptophyta</taxon>
        <taxon>Embryophyta</taxon>
        <taxon>Tracheophyta</taxon>
        <taxon>Spermatophyta</taxon>
        <taxon>Magnoliopsida</taxon>
        <taxon>Liliopsida</taxon>
        <taxon>Poales</taxon>
        <taxon>Poaceae</taxon>
        <taxon>PACMAD clade</taxon>
        <taxon>Panicoideae</taxon>
        <taxon>Panicodae</taxon>
        <taxon>Paniceae</taxon>
        <taxon>Dichantheliinae</taxon>
        <taxon>Dichanthelium</taxon>
    </lineage>
</organism>
<dbReference type="EMBL" id="LWDX02065166">
    <property type="protein sequence ID" value="OEL15868.1"/>
    <property type="molecule type" value="Genomic_DNA"/>
</dbReference>
<protein>
    <recommendedName>
        <fullName evidence="1">KIB1-4 beta-propeller domain-containing protein</fullName>
    </recommendedName>
</protein>
<evidence type="ECO:0000259" key="1">
    <source>
        <dbReference type="Pfam" id="PF03478"/>
    </source>
</evidence>
<dbReference type="PANTHER" id="PTHR33110">
    <property type="entry name" value="F-BOX/KELCH-REPEAT PROTEIN-RELATED"/>
    <property type="match status" value="1"/>
</dbReference>
<comment type="caution">
    <text evidence="2">The sequence shown here is derived from an EMBL/GenBank/DDBJ whole genome shotgun (WGS) entry which is preliminary data.</text>
</comment>
<dbReference type="InterPro" id="IPR005174">
    <property type="entry name" value="KIB1-4_b-propeller"/>
</dbReference>
<gene>
    <name evidence="2" type="ORF">BAE44_0023113</name>
</gene>
<accession>A0A1E5USR3</accession>